<accession>A0ABP3DMT3</accession>
<dbReference type="Pfam" id="PF03795">
    <property type="entry name" value="YCII"/>
    <property type="match status" value="1"/>
</dbReference>
<evidence type="ECO:0000313" key="3">
    <source>
        <dbReference type="EMBL" id="GAA0234314.1"/>
    </source>
</evidence>
<dbReference type="InterPro" id="IPR051807">
    <property type="entry name" value="Sec-metab_biosynth-assoc"/>
</dbReference>
<dbReference type="EMBL" id="BAAAGX010000007">
    <property type="protein sequence ID" value="GAA0234314.1"/>
    <property type="molecule type" value="Genomic_DNA"/>
</dbReference>
<dbReference type="PANTHER" id="PTHR33606:SF3">
    <property type="entry name" value="PROTEIN YCII"/>
    <property type="match status" value="1"/>
</dbReference>
<evidence type="ECO:0000259" key="2">
    <source>
        <dbReference type="Pfam" id="PF03795"/>
    </source>
</evidence>
<feature type="domain" description="YCII-related" evidence="2">
    <location>
        <begin position="11"/>
        <end position="84"/>
    </location>
</feature>
<evidence type="ECO:0000256" key="1">
    <source>
        <dbReference type="ARBA" id="ARBA00007689"/>
    </source>
</evidence>
<name>A0ABP3DMT3_9ACTN</name>
<dbReference type="PANTHER" id="PTHR33606">
    <property type="entry name" value="PROTEIN YCII"/>
    <property type="match status" value="1"/>
</dbReference>
<dbReference type="InterPro" id="IPR005545">
    <property type="entry name" value="YCII"/>
</dbReference>
<gene>
    <name evidence="3" type="ORF">GCM10009539_19550</name>
</gene>
<dbReference type="Proteomes" id="UP001500967">
    <property type="component" value="Unassembled WGS sequence"/>
</dbReference>
<dbReference type="SUPFAM" id="SSF54909">
    <property type="entry name" value="Dimeric alpha+beta barrel"/>
    <property type="match status" value="1"/>
</dbReference>
<comment type="caution">
    <text evidence="3">The sequence shown here is derived from an EMBL/GenBank/DDBJ whole genome shotgun (WGS) entry which is preliminary data.</text>
</comment>
<reference evidence="4" key="1">
    <citation type="journal article" date="2019" name="Int. J. Syst. Evol. Microbiol.">
        <title>The Global Catalogue of Microorganisms (GCM) 10K type strain sequencing project: providing services to taxonomists for standard genome sequencing and annotation.</title>
        <authorList>
            <consortium name="The Broad Institute Genomics Platform"/>
            <consortium name="The Broad Institute Genome Sequencing Center for Infectious Disease"/>
            <person name="Wu L."/>
            <person name="Ma J."/>
        </authorList>
    </citation>
    <scope>NUCLEOTIDE SEQUENCE [LARGE SCALE GENOMIC DNA]</scope>
    <source>
        <strain evidence="4">JCM 10425</strain>
    </source>
</reference>
<sequence length="93" mass="10105">MATFVLTYGYHDTPLRAERRDDHLAHLASLTERGQLLAAGPLADLSGGIIVLEADDEAAAQALVDQDPYTVADVTKDRSLREWKLTAGRVLTS</sequence>
<keyword evidence="4" id="KW-1185">Reference proteome</keyword>
<evidence type="ECO:0000313" key="4">
    <source>
        <dbReference type="Proteomes" id="UP001500967"/>
    </source>
</evidence>
<organism evidence="3 4">
    <name type="scientific">Cryptosporangium japonicum</name>
    <dbReference type="NCBI Taxonomy" id="80872"/>
    <lineage>
        <taxon>Bacteria</taxon>
        <taxon>Bacillati</taxon>
        <taxon>Actinomycetota</taxon>
        <taxon>Actinomycetes</taxon>
        <taxon>Cryptosporangiales</taxon>
        <taxon>Cryptosporangiaceae</taxon>
        <taxon>Cryptosporangium</taxon>
    </lineage>
</organism>
<protein>
    <submittedName>
        <fullName evidence="3">YciI family protein</fullName>
    </submittedName>
</protein>
<dbReference type="Gene3D" id="3.30.70.1060">
    <property type="entry name" value="Dimeric alpha+beta barrel"/>
    <property type="match status" value="1"/>
</dbReference>
<comment type="similarity">
    <text evidence="1">Belongs to the YciI family.</text>
</comment>
<dbReference type="InterPro" id="IPR011008">
    <property type="entry name" value="Dimeric_a/b-barrel"/>
</dbReference>
<dbReference type="RefSeq" id="WP_344648424.1">
    <property type="nucleotide sequence ID" value="NZ_BAAAGX010000007.1"/>
</dbReference>
<proteinExistence type="inferred from homology"/>